<feature type="binding site" evidence="20">
    <location>
        <position position="165"/>
    </location>
    <ligand>
        <name>UDP-N-acetyl-alpha-D-glucosamine</name>
        <dbReference type="ChEBI" id="CHEBI:57705"/>
    </ligand>
</feature>
<feature type="binding site" evidence="20">
    <location>
        <position position="362"/>
    </location>
    <ligand>
        <name>UDP-N-acetyl-alpha-D-glucosamine</name>
        <dbReference type="ChEBI" id="CHEBI:57705"/>
    </ligand>
</feature>
<feature type="binding site" evidence="20">
    <location>
        <begin position="397"/>
        <end position="398"/>
    </location>
    <ligand>
        <name>acetyl-CoA</name>
        <dbReference type="ChEBI" id="CHEBI:57288"/>
    </ligand>
</feature>
<dbReference type="InterPro" id="IPR005835">
    <property type="entry name" value="NTP_transferase_dom"/>
</dbReference>
<sequence length="496" mass="53399">MKRISAIVMAAGLGKRMRSKKAKVLHPVAGRPMVWYMASLARQVSDGSVVVVVGHQGDQVKAYLEQEKKTLDPLDIAFQSKQLGTGHAVQQAKSVLMPKGKSAAELCLILNGDTPLLTKATVERLLAHHRDTQAVVTILTTELTDPQGYGRVMRRAEGLVVKVVEDKDASPEERTNQEVNVGTYVVSTDFLFKALEKLKPNNAQGEYYLTDIIGIAVSQGLRVSGMKTMDSAECFGVNSREHLSFVEQVMRQRIRSQLLEAGVTMIDPNTTLIDDNVEIGQDTVLYPGVTIEGNSKIGCESVIRSHSRVSNSVIGDRVIIEDSSILEGALVEQGATIGPFARLRPGATVRSKAKVGNFVELKNVELGEGSKANHLSYLGDATIGKNVNIGAGTITCNYDGYKKERTVIEDGVFIGSDSSLVAPVTIGKGAVVGAGATVTKDVPAEALALSRSEQVNREGWAARRRAMYATDKASVTKKTSSPSPKRTSKPPTKKTQ</sequence>
<comment type="subcellular location">
    <subcellularLocation>
        <location evidence="1 20">Cytoplasm</location>
    </subcellularLocation>
</comment>
<comment type="caution">
    <text evidence="20">Lacks conserved residue(s) required for the propagation of feature annotation.</text>
</comment>
<dbReference type="SUPFAM" id="SSF51161">
    <property type="entry name" value="Trimeric LpxA-like enzymes"/>
    <property type="match status" value="1"/>
</dbReference>
<keyword evidence="13 20" id="KW-0573">Peptidoglycan synthesis</keyword>
<evidence type="ECO:0000259" key="22">
    <source>
        <dbReference type="Pfam" id="PF00483"/>
    </source>
</evidence>
<feature type="binding site" evidence="20">
    <location>
        <position position="377"/>
    </location>
    <ligand>
        <name>UDP-N-acetyl-alpha-D-glucosamine</name>
        <dbReference type="ChEBI" id="CHEBI:57705"/>
    </ligand>
</feature>
<gene>
    <name evidence="20 23" type="primary">glmU</name>
    <name evidence="23" type="ORF">PPG34_04720</name>
</gene>
<comment type="catalytic activity">
    <reaction evidence="18 20">
        <text>N-acetyl-alpha-D-glucosamine 1-phosphate + UTP + H(+) = UDP-N-acetyl-alpha-D-glucosamine + diphosphate</text>
        <dbReference type="Rhea" id="RHEA:13509"/>
        <dbReference type="ChEBI" id="CHEBI:15378"/>
        <dbReference type="ChEBI" id="CHEBI:33019"/>
        <dbReference type="ChEBI" id="CHEBI:46398"/>
        <dbReference type="ChEBI" id="CHEBI:57705"/>
        <dbReference type="ChEBI" id="CHEBI:57776"/>
        <dbReference type="EC" id="2.7.7.23"/>
    </reaction>
</comment>
<dbReference type="GO" id="GO:0003977">
    <property type="term" value="F:UDP-N-acetylglucosamine diphosphorylase activity"/>
    <property type="evidence" value="ECO:0007669"/>
    <property type="project" value="UniProtKB-EC"/>
</dbReference>
<feature type="binding site" evidence="20">
    <location>
        <position position="150"/>
    </location>
    <ligand>
        <name>UDP-N-acetyl-alpha-D-glucosamine</name>
        <dbReference type="ChEBI" id="CHEBI:57705"/>
    </ligand>
</feature>
<dbReference type="InterPro" id="IPR029044">
    <property type="entry name" value="Nucleotide-diphossugar_trans"/>
</dbReference>
<dbReference type="PANTHER" id="PTHR43584">
    <property type="entry name" value="NUCLEOTIDYL TRANSFERASE"/>
    <property type="match status" value="1"/>
</dbReference>
<dbReference type="RefSeq" id="WP_313831991.1">
    <property type="nucleotide sequence ID" value="NZ_JAQOUE010000001.1"/>
</dbReference>
<dbReference type="Pfam" id="PF00132">
    <property type="entry name" value="Hexapep"/>
    <property type="match status" value="1"/>
</dbReference>
<feature type="binding site" evidence="20">
    <location>
        <position position="451"/>
    </location>
    <ligand>
        <name>acetyl-CoA</name>
        <dbReference type="ChEBI" id="CHEBI:57288"/>
    </ligand>
</feature>
<keyword evidence="6 20" id="KW-0963">Cytoplasm</keyword>
<dbReference type="CDD" id="cd02540">
    <property type="entry name" value="GT2_GlmU_N_bac"/>
    <property type="match status" value="1"/>
</dbReference>
<evidence type="ECO:0000256" key="2">
    <source>
        <dbReference type="ARBA" id="ARBA00005166"/>
    </source>
</evidence>
<evidence type="ECO:0000256" key="13">
    <source>
        <dbReference type="ARBA" id="ARBA00022984"/>
    </source>
</evidence>
<organism evidence="23 24">
    <name type="scientific">Candidatus Nitronereus thalassa</name>
    <dbReference type="NCBI Taxonomy" id="3020898"/>
    <lineage>
        <taxon>Bacteria</taxon>
        <taxon>Pseudomonadati</taxon>
        <taxon>Nitrospirota</taxon>
        <taxon>Nitrospiria</taxon>
        <taxon>Nitrospirales</taxon>
        <taxon>Nitrospiraceae</taxon>
        <taxon>Candidatus Nitronereus</taxon>
    </lineage>
</organism>
<keyword evidence="9 20" id="KW-0479">Metal-binding</keyword>
<evidence type="ECO:0000256" key="1">
    <source>
        <dbReference type="ARBA" id="ARBA00004496"/>
    </source>
</evidence>
<name>A0ABU3K5F7_9BACT</name>
<comment type="pathway">
    <text evidence="2 20">Nucleotide-sugar biosynthesis; UDP-N-acetyl-alpha-D-glucosamine biosynthesis; N-acetyl-alpha-D-glucosamine 1-phosphate from alpha-D-glucosamine 6-phosphate (route II): step 2/2.</text>
</comment>
<accession>A0ABU3K5F7</accession>
<feature type="binding site" evidence="20">
    <location>
        <position position="79"/>
    </location>
    <ligand>
        <name>UDP-N-acetyl-alpha-D-glucosamine</name>
        <dbReference type="ChEBI" id="CHEBI:57705"/>
    </ligand>
</feature>
<keyword evidence="10 20" id="KW-0677">Repeat</keyword>
<comment type="similarity">
    <text evidence="5 20">In the N-terminal section; belongs to the N-acetylglucosamine-1-phosphate uridyltransferase family.</text>
</comment>
<dbReference type="Gene3D" id="2.160.10.10">
    <property type="entry name" value="Hexapeptide repeat proteins"/>
    <property type="match status" value="1"/>
</dbReference>
<dbReference type="NCBIfam" id="NF010934">
    <property type="entry name" value="PRK14354.1"/>
    <property type="match status" value="1"/>
</dbReference>
<evidence type="ECO:0000256" key="7">
    <source>
        <dbReference type="ARBA" id="ARBA00022679"/>
    </source>
</evidence>
<evidence type="ECO:0000256" key="6">
    <source>
        <dbReference type="ARBA" id="ARBA00022490"/>
    </source>
</evidence>
<dbReference type="InterPro" id="IPR005882">
    <property type="entry name" value="Bifunctional_GlmU"/>
</dbReference>
<feature type="binding site" evidence="20">
    <location>
        <position position="434"/>
    </location>
    <ligand>
        <name>acetyl-CoA</name>
        <dbReference type="ChEBI" id="CHEBI:57288"/>
    </ligand>
</feature>
<evidence type="ECO:0000256" key="4">
    <source>
        <dbReference type="ARBA" id="ARBA00007707"/>
    </source>
</evidence>
<comment type="similarity">
    <text evidence="4 20">In the C-terminal section; belongs to the transferase hexapeptide repeat family.</text>
</comment>
<comment type="pathway">
    <text evidence="20">Bacterial outer membrane biogenesis; LPS lipid A biosynthesis.</text>
</comment>
<evidence type="ECO:0000256" key="9">
    <source>
        <dbReference type="ARBA" id="ARBA00022723"/>
    </source>
</evidence>
<feature type="binding site" evidence="20">
    <location>
        <position position="416"/>
    </location>
    <ligand>
        <name>acetyl-CoA</name>
        <dbReference type="ChEBI" id="CHEBI:57288"/>
    </ligand>
</feature>
<feature type="region of interest" description="Linker" evidence="20">
    <location>
        <begin position="241"/>
        <end position="261"/>
    </location>
</feature>
<evidence type="ECO:0000313" key="23">
    <source>
        <dbReference type="EMBL" id="MDT7041642.1"/>
    </source>
</evidence>
<dbReference type="Pfam" id="PF00483">
    <property type="entry name" value="NTP_transferase"/>
    <property type="match status" value="1"/>
</dbReference>
<feature type="active site" description="Proton acceptor" evidence="20">
    <location>
        <position position="374"/>
    </location>
</feature>
<evidence type="ECO:0000256" key="11">
    <source>
        <dbReference type="ARBA" id="ARBA00022842"/>
    </source>
</evidence>
<feature type="region of interest" description="Pyrophosphorylase" evidence="20">
    <location>
        <begin position="1"/>
        <end position="240"/>
    </location>
</feature>
<comment type="catalytic activity">
    <reaction evidence="17 20">
        <text>alpha-D-glucosamine 1-phosphate + acetyl-CoA = N-acetyl-alpha-D-glucosamine 1-phosphate + CoA + H(+)</text>
        <dbReference type="Rhea" id="RHEA:13725"/>
        <dbReference type="ChEBI" id="CHEBI:15378"/>
        <dbReference type="ChEBI" id="CHEBI:57287"/>
        <dbReference type="ChEBI" id="CHEBI:57288"/>
        <dbReference type="ChEBI" id="CHEBI:57776"/>
        <dbReference type="ChEBI" id="CHEBI:58516"/>
        <dbReference type="EC" id="2.3.1.157"/>
    </reaction>
</comment>
<dbReference type="CDD" id="cd03353">
    <property type="entry name" value="LbH_GlmU_C"/>
    <property type="match status" value="1"/>
</dbReference>
<evidence type="ECO:0000256" key="21">
    <source>
        <dbReference type="SAM" id="MobiDB-lite"/>
    </source>
</evidence>
<feature type="region of interest" description="Disordered" evidence="21">
    <location>
        <begin position="466"/>
        <end position="496"/>
    </location>
</feature>
<dbReference type="Proteomes" id="UP001250932">
    <property type="component" value="Unassembled WGS sequence"/>
</dbReference>
<dbReference type="InterPro" id="IPR011004">
    <property type="entry name" value="Trimer_LpxA-like_sf"/>
</dbReference>
<keyword evidence="16 20" id="KW-0961">Cell wall biogenesis/degradation</keyword>
<reference evidence="23 24" key="1">
    <citation type="journal article" date="2023" name="ISME J.">
        <title>Cultivation and genomic characterization of novel and ubiquitous marine nitrite-oxidizing bacteria from the Nitrospirales.</title>
        <authorList>
            <person name="Mueller A.J."/>
            <person name="Daebeler A."/>
            <person name="Herbold C.W."/>
            <person name="Kirkegaard R.H."/>
            <person name="Daims H."/>
        </authorList>
    </citation>
    <scope>NUCLEOTIDE SEQUENCE [LARGE SCALE GENOMIC DNA]</scope>
    <source>
        <strain evidence="23 24">EB</strain>
    </source>
</reference>
<evidence type="ECO:0000256" key="18">
    <source>
        <dbReference type="ARBA" id="ARBA00048493"/>
    </source>
</evidence>
<comment type="function">
    <text evidence="19 20">Catalyzes the last two sequential reactions in the de novo biosynthetic pathway for UDP-N-acetylglucosamine (UDP-GlcNAc). The C-terminal domain catalyzes the transfer of acetyl group from acetyl coenzyme A to glucosamine-1-phosphate (GlcN-1-P) to produce N-acetylglucosamine-1-phosphate (GlcNAc-1-P), which is converted into UDP-GlcNAc by the transfer of uridine 5-monophosphate (from uridine 5-triphosphate), a reaction catalyzed by the N-terminal domain.</text>
</comment>
<dbReference type="EMBL" id="JAQOUE010000001">
    <property type="protein sequence ID" value="MDT7041642.1"/>
    <property type="molecule type" value="Genomic_DNA"/>
</dbReference>
<evidence type="ECO:0000256" key="10">
    <source>
        <dbReference type="ARBA" id="ARBA00022737"/>
    </source>
</evidence>
<dbReference type="SUPFAM" id="SSF53448">
    <property type="entry name" value="Nucleotide-diphospho-sugar transferases"/>
    <property type="match status" value="1"/>
</dbReference>
<keyword evidence="15 20" id="KW-0012">Acyltransferase</keyword>
<dbReference type="InterPro" id="IPR038009">
    <property type="entry name" value="GlmU_C_LbH"/>
</dbReference>
<feature type="binding site" evidence="20">
    <location>
        <position position="388"/>
    </location>
    <ligand>
        <name>UDP-N-acetyl-alpha-D-glucosamine</name>
        <dbReference type="ChEBI" id="CHEBI:57705"/>
    </ligand>
</feature>
<dbReference type="Gene3D" id="3.90.550.10">
    <property type="entry name" value="Spore Coat Polysaccharide Biosynthesis Protein SpsA, Chain A"/>
    <property type="match status" value="1"/>
</dbReference>
<evidence type="ECO:0000256" key="3">
    <source>
        <dbReference type="ARBA" id="ARBA00005208"/>
    </source>
</evidence>
<comment type="pathway">
    <text evidence="3 20">Nucleotide-sugar biosynthesis; UDP-N-acetyl-alpha-D-glucosamine biosynthesis; UDP-N-acetyl-alpha-D-glucosamine from N-acetyl-alpha-D-glucosamine 1-phosphate: step 1/1.</text>
</comment>
<dbReference type="InterPro" id="IPR001451">
    <property type="entry name" value="Hexapep"/>
</dbReference>
<feature type="binding site" evidence="20">
    <location>
        <position position="180"/>
    </location>
    <ligand>
        <name>UDP-N-acetyl-alpha-D-glucosamine</name>
        <dbReference type="ChEBI" id="CHEBI:57705"/>
    </ligand>
</feature>
<evidence type="ECO:0000256" key="19">
    <source>
        <dbReference type="ARBA" id="ARBA00049628"/>
    </source>
</evidence>
<evidence type="ECO:0000256" key="17">
    <source>
        <dbReference type="ARBA" id="ARBA00048247"/>
    </source>
</evidence>
<comment type="subunit">
    <text evidence="20">Homotrimer.</text>
</comment>
<feature type="binding site" evidence="20">
    <location>
        <position position="391"/>
    </location>
    <ligand>
        <name>acetyl-CoA</name>
        <dbReference type="ChEBI" id="CHEBI:57288"/>
    </ligand>
</feature>
<feature type="domain" description="Nucleotidyl transferase" evidence="22">
    <location>
        <begin position="6"/>
        <end position="223"/>
    </location>
</feature>
<keyword evidence="8 20" id="KW-0548">Nucleotidyltransferase</keyword>
<evidence type="ECO:0000256" key="20">
    <source>
        <dbReference type="HAMAP-Rule" id="MF_01631"/>
    </source>
</evidence>
<comment type="cofactor">
    <cofactor evidence="20">
        <name>Mg(2+)</name>
        <dbReference type="ChEBI" id="CHEBI:18420"/>
    </cofactor>
    <text evidence="20">Binds 1 Mg(2+) ion per subunit.</text>
</comment>
<keyword evidence="11 20" id="KW-0460">Magnesium</keyword>
<keyword evidence="7 20" id="KW-0808">Transferase</keyword>
<feature type="binding site" evidence="20">
    <location>
        <begin position="84"/>
        <end position="85"/>
    </location>
    <ligand>
        <name>UDP-N-acetyl-alpha-D-glucosamine</name>
        <dbReference type="ChEBI" id="CHEBI:57705"/>
    </ligand>
</feature>
<dbReference type="NCBIfam" id="TIGR01173">
    <property type="entry name" value="glmU"/>
    <property type="match status" value="1"/>
</dbReference>
<evidence type="ECO:0000256" key="5">
    <source>
        <dbReference type="ARBA" id="ARBA00007947"/>
    </source>
</evidence>
<feature type="region of interest" description="N-acetyltransferase" evidence="20">
    <location>
        <begin position="262"/>
        <end position="496"/>
    </location>
</feature>
<keyword evidence="14 20" id="KW-0511">Multifunctional enzyme</keyword>
<dbReference type="EC" id="2.3.1.157" evidence="20"/>
<feature type="binding site" evidence="20">
    <location>
        <position position="23"/>
    </location>
    <ligand>
        <name>UDP-N-acetyl-alpha-D-glucosamine</name>
        <dbReference type="ChEBI" id="CHEBI:57705"/>
    </ligand>
</feature>
<evidence type="ECO:0000256" key="8">
    <source>
        <dbReference type="ARBA" id="ARBA00022695"/>
    </source>
</evidence>
<dbReference type="InterPro" id="IPR018357">
    <property type="entry name" value="Hexapep_transf_CS"/>
</dbReference>
<dbReference type="InterPro" id="IPR050065">
    <property type="entry name" value="GlmU-like"/>
</dbReference>
<feature type="binding site" evidence="20">
    <location>
        <position position="238"/>
    </location>
    <ligand>
        <name>UDP-N-acetyl-alpha-D-glucosamine</name>
        <dbReference type="ChEBI" id="CHEBI:57705"/>
    </ligand>
</feature>
<comment type="caution">
    <text evidence="23">The sequence shown here is derived from an EMBL/GenBank/DDBJ whole genome shotgun (WGS) entry which is preliminary data.</text>
</comment>
<evidence type="ECO:0000256" key="16">
    <source>
        <dbReference type="ARBA" id="ARBA00023316"/>
    </source>
</evidence>
<protein>
    <recommendedName>
        <fullName evidence="20">Bifunctional protein GlmU</fullName>
    </recommendedName>
    <domain>
        <recommendedName>
            <fullName evidence="20">UDP-N-acetylglucosamine pyrophosphorylase</fullName>
            <ecNumber evidence="20">2.7.7.23</ecNumber>
        </recommendedName>
        <alternativeName>
            <fullName evidence="20">N-acetylglucosamine-1-phosphate uridyltransferase</fullName>
        </alternativeName>
    </domain>
    <domain>
        <recommendedName>
            <fullName evidence="20">Glucosamine-1-phosphate N-acetyltransferase</fullName>
            <ecNumber evidence="20">2.3.1.157</ecNumber>
        </recommendedName>
    </domain>
</protein>
<evidence type="ECO:0000313" key="24">
    <source>
        <dbReference type="Proteomes" id="UP001250932"/>
    </source>
</evidence>
<keyword evidence="24" id="KW-1185">Reference proteome</keyword>
<dbReference type="PROSITE" id="PS00101">
    <property type="entry name" value="HEXAPEP_TRANSFERASES"/>
    <property type="match status" value="1"/>
</dbReference>
<proteinExistence type="inferred from homology"/>
<feature type="binding site" evidence="20">
    <location>
        <position position="113"/>
    </location>
    <ligand>
        <name>Mg(2+)</name>
        <dbReference type="ChEBI" id="CHEBI:18420"/>
    </ligand>
</feature>
<dbReference type="PANTHER" id="PTHR43584:SF3">
    <property type="entry name" value="BIFUNCTIONAL PROTEIN GLMU"/>
    <property type="match status" value="1"/>
</dbReference>
<evidence type="ECO:0000256" key="15">
    <source>
        <dbReference type="ARBA" id="ARBA00023315"/>
    </source>
</evidence>
<feature type="binding site" evidence="20">
    <location>
        <position position="344"/>
    </location>
    <ligand>
        <name>UDP-N-acetyl-alpha-D-glucosamine</name>
        <dbReference type="ChEBI" id="CHEBI:57705"/>
    </ligand>
</feature>
<dbReference type="EC" id="2.7.7.23" evidence="20"/>
<keyword evidence="12 20" id="KW-0133">Cell shape</keyword>
<evidence type="ECO:0000256" key="12">
    <source>
        <dbReference type="ARBA" id="ARBA00022960"/>
    </source>
</evidence>
<feature type="compositionally biased region" description="Low complexity" evidence="21">
    <location>
        <begin position="476"/>
        <end position="485"/>
    </location>
</feature>
<evidence type="ECO:0000256" key="14">
    <source>
        <dbReference type="ARBA" id="ARBA00023268"/>
    </source>
</evidence>
<dbReference type="GO" id="GO:0019134">
    <property type="term" value="F:glucosamine-1-phosphate N-acetyltransferase activity"/>
    <property type="evidence" value="ECO:0007669"/>
    <property type="project" value="UniProtKB-EC"/>
</dbReference>
<feature type="binding site" evidence="20">
    <location>
        <position position="238"/>
    </location>
    <ligand>
        <name>Mg(2+)</name>
        <dbReference type="ChEBI" id="CHEBI:18420"/>
    </ligand>
</feature>
<dbReference type="HAMAP" id="MF_01631">
    <property type="entry name" value="GlmU"/>
    <property type="match status" value="1"/>
</dbReference>
<feature type="compositionally biased region" description="Basic residues" evidence="21">
    <location>
        <begin position="486"/>
        <end position="496"/>
    </location>
</feature>